<evidence type="ECO:0000313" key="3">
    <source>
        <dbReference type="Proteomes" id="UP000235786"/>
    </source>
</evidence>
<organism evidence="2 3">
    <name type="scientific">Hyaloscypha variabilis (strain UAMH 11265 / GT02V1 / F)</name>
    <name type="common">Meliniomyces variabilis</name>
    <dbReference type="NCBI Taxonomy" id="1149755"/>
    <lineage>
        <taxon>Eukaryota</taxon>
        <taxon>Fungi</taxon>
        <taxon>Dikarya</taxon>
        <taxon>Ascomycota</taxon>
        <taxon>Pezizomycotina</taxon>
        <taxon>Leotiomycetes</taxon>
        <taxon>Helotiales</taxon>
        <taxon>Hyaloscyphaceae</taxon>
        <taxon>Hyaloscypha</taxon>
        <taxon>Hyaloscypha variabilis</taxon>
    </lineage>
</organism>
<name>A0A2J6RJ74_HYAVF</name>
<dbReference type="AlphaFoldDB" id="A0A2J6RJ74"/>
<protein>
    <submittedName>
        <fullName evidence="2">Uncharacterized protein</fullName>
    </submittedName>
</protein>
<dbReference type="EMBL" id="KZ613948">
    <property type="protein sequence ID" value="PMD38551.1"/>
    <property type="molecule type" value="Genomic_DNA"/>
</dbReference>
<reference evidence="2 3" key="1">
    <citation type="submission" date="2016-04" db="EMBL/GenBank/DDBJ databases">
        <title>A degradative enzymes factory behind the ericoid mycorrhizal symbiosis.</title>
        <authorList>
            <consortium name="DOE Joint Genome Institute"/>
            <person name="Martino E."/>
            <person name="Morin E."/>
            <person name="Grelet G."/>
            <person name="Kuo A."/>
            <person name="Kohler A."/>
            <person name="Daghino S."/>
            <person name="Barry K."/>
            <person name="Choi C."/>
            <person name="Cichocki N."/>
            <person name="Clum A."/>
            <person name="Copeland A."/>
            <person name="Hainaut M."/>
            <person name="Haridas S."/>
            <person name="Labutti K."/>
            <person name="Lindquist E."/>
            <person name="Lipzen A."/>
            <person name="Khouja H.-R."/>
            <person name="Murat C."/>
            <person name="Ohm R."/>
            <person name="Olson A."/>
            <person name="Spatafora J."/>
            <person name="Veneault-Fourrey C."/>
            <person name="Henrissat B."/>
            <person name="Grigoriev I."/>
            <person name="Martin F."/>
            <person name="Perotto S."/>
        </authorList>
    </citation>
    <scope>NUCLEOTIDE SEQUENCE [LARGE SCALE GENOMIC DNA]</scope>
    <source>
        <strain evidence="2 3">F</strain>
    </source>
</reference>
<accession>A0A2J6RJ74</accession>
<gene>
    <name evidence="2" type="ORF">L207DRAFT_585442</name>
</gene>
<sequence length="187" mass="21522">MLSNPPDIVTELDSFFEKEWVISLLAKTTFQMRDPQRDNATKDSHIRSERAYLWVQAAFVIEALGDGSTMFSEIRRDPRQEILLESWHELRAWLIARTPALEVVNSIRSAMKAFESLNATIPSTEKRRRWAGYMSREERPNIPPSVQGSSQVPFRPISRKPVAAVTPQFLPRSFPKREGPADRRQSL</sequence>
<feature type="compositionally biased region" description="Basic and acidic residues" evidence="1">
    <location>
        <begin position="175"/>
        <end position="187"/>
    </location>
</feature>
<keyword evidence="3" id="KW-1185">Reference proteome</keyword>
<dbReference type="Proteomes" id="UP000235786">
    <property type="component" value="Unassembled WGS sequence"/>
</dbReference>
<feature type="region of interest" description="Disordered" evidence="1">
    <location>
        <begin position="168"/>
        <end position="187"/>
    </location>
</feature>
<evidence type="ECO:0000313" key="2">
    <source>
        <dbReference type="EMBL" id="PMD38551.1"/>
    </source>
</evidence>
<evidence type="ECO:0000256" key="1">
    <source>
        <dbReference type="SAM" id="MobiDB-lite"/>
    </source>
</evidence>
<proteinExistence type="predicted"/>